<dbReference type="Proteomes" id="UP000527315">
    <property type="component" value="Unassembled WGS sequence"/>
</dbReference>
<evidence type="ECO:0000313" key="3">
    <source>
        <dbReference type="Proteomes" id="UP000527315"/>
    </source>
</evidence>
<sequence>SGACLQLDKYEFDVFDNPQIPDDGFDSTELANYCYQKDASFKVDMQSFLNAAKDGLKWGALTTLIGLLGDSLNKKFGYTQPSLEEQVTSSTIALAKLQEAQTKVAATKTQTASALTATTQAKTQAEGLVKTTSTDAKTDKSKTPTNLPTDKKIGDTEYADLGTDAKKMINVCFNAASKWGTEEASTETVPSSDDVAREERILPDTSNGTVVTAKGKQPEGRSSEILLAEAATAGASASELSSKFGGGALTESKLAIDDAKACAIEMKSFLCEGGTIAPLFKAYCEAAKVKLLALIGVAQARNNYASTKVAVAQTASTSASTVETSANTSVIGSITSVSAITSSPNITPAAKTILKAATEQLTIASEQETGPGALTARNISTIQTGAATKLGEINTEVTGKINTELETAQTSAATLETLPAVITALETASAETEKQIKETENMTKQGGVLSGLSQDNLDDAVNRSTSADSAVGTAKELVSRAKDALSSPEKFAAPAKEKEGTDWGPVLGTIGAMVMPGNPAFLGGLFGKSPISQGLGVFLGKTFYNMQNQETLEFTTTKTDLEVGSLQMYSPKGAPASEIGVGRVGSASTDNRIDSKLSDQAIEVRFTNNSPANEGTFFKLLKVNAERHYYKDKTYSIDEIKVKSKGGFLGSLFDQPSEGDIDADEVDLEEEEDSPSDASQYFMVQFNAISPEDIVQDTIPEVNVDCASFMPPGIQGNTDVIAAPKMLFSWSWNSIESDTCDEENPNAMFCDGVQFSIALLKKIELVKEFLASNTLQCPSGTEAMGTKENVIGEDNIGISKIYSDVVARSGIADVNVVVEIENTTPGNVSTALTVTVVNSNTLAALPACTKTVNVVSKSVIGCEFSGLAQDNTTYTVVARITPETAGCAIENCNRLTQDDVIETAFAVSQRPLLQDCEPYNTSRLEAFINSTEKQGESLTYPQGLSKGEFLKNLKFNVYLIQDRFAPDLQSDFDDYYRNIAFAQTPAWYKGGDEGPGLGEIFKDFKVFRIGGTDFESVPSIGYLLSSPGLYEGSIEIEFDNAEWQFFTNGQADVKALVKLRKSGTQPLPISPFYYLAFDGAVGTLGTEAGRINYGLNYLGEPLQIVSGAEALRAVGHTGSPYSANAFLNTETVSSFKAVNVDRRGQILSVKRNNDGSFRLVLSPSYATPAILKISNNSGEACASYNFGINGVDTYTGMESNLWWGVGENCRDFYDAFVIEKFQNGVPDISNQTTGAWGTRCGSAQTPVYGLEWPDTQQNYGNVFLKTIFYTPQGGQNTVNIVMSSDDAEFWPVGSDGKVNIPLNGVGASATILESVAEIVELVKQRQVCVSGESVEQTFWWNPTPVINALADKETKAETECIK</sequence>
<feature type="region of interest" description="Disordered" evidence="1">
    <location>
        <begin position="131"/>
        <end position="151"/>
    </location>
</feature>
<evidence type="ECO:0000313" key="2">
    <source>
        <dbReference type="EMBL" id="HIH33032.1"/>
    </source>
</evidence>
<proteinExistence type="predicted"/>
<comment type="caution">
    <text evidence="2">The sequence shown here is derived from an EMBL/GenBank/DDBJ whole genome shotgun (WGS) entry which is preliminary data.</text>
</comment>
<reference evidence="3" key="1">
    <citation type="journal article" date="2020" name="bioRxiv">
        <title>A rank-normalized archaeal taxonomy based on genome phylogeny resolves widespread incomplete and uneven classifications.</title>
        <authorList>
            <person name="Rinke C."/>
            <person name="Chuvochina M."/>
            <person name="Mussig A.J."/>
            <person name="Chaumeil P.-A."/>
            <person name="Waite D.W."/>
            <person name="Whitman W.B."/>
            <person name="Parks D.H."/>
            <person name="Hugenholtz P."/>
        </authorList>
    </citation>
    <scope>NUCLEOTIDE SEQUENCE [LARGE SCALE GENOMIC DNA]</scope>
</reference>
<organism evidence="2 3">
    <name type="scientific">Candidatus Iainarchaeum sp</name>
    <dbReference type="NCBI Taxonomy" id="3101447"/>
    <lineage>
        <taxon>Archaea</taxon>
        <taxon>Candidatus Iainarchaeota</taxon>
        <taxon>Candidatus Iainarchaeia</taxon>
        <taxon>Candidatus Iainarchaeales</taxon>
        <taxon>Candidatus Iainarchaeaceae</taxon>
        <taxon>Candidatus Iainarchaeum</taxon>
    </lineage>
</organism>
<evidence type="ECO:0000256" key="1">
    <source>
        <dbReference type="SAM" id="MobiDB-lite"/>
    </source>
</evidence>
<protein>
    <submittedName>
        <fullName evidence="2">Uncharacterized protein</fullName>
    </submittedName>
</protein>
<feature type="non-terminal residue" evidence="2">
    <location>
        <position position="1"/>
    </location>
</feature>
<dbReference type="EMBL" id="DUFJ01000054">
    <property type="protein sequence ID" value="HIH33032.1"/>
    <property type="molecule type" value="Genomic_DNA"/>
</dbReference>
<accession>A0A7J4KT12</accession>
<gene>
    <name evidence="2" type="ORF">HA227_02145</name>
</gene>
<feature type="region of interest" description="Disordered" evidence="1">
    <location>
        <begin position="433"/>
        <end position="473"/>
    </location>
</feature>
<name>A0A7J4KT12_9ARCH</name>